<gene>
    <name evidence="1" type="ORF">COV49_03050</name>
</gene>
<dbReference type="EMBL" id="PCWW01000052">
    <property type="protein sequence ID" value="PIR13189.1"/>
    <property type="molecule type" value="Genomic_DNA"/>
</dbReference>
<accession>A0A2M6K8T5</accession>
<dbReference type="InterPro" id="IPR014942">
    <property type="entry name" value="AbiEii"/>
</dbReference>
<dbReference type="Gene3D" id="3.10.450.620">
    <property type="entry name" value="JHP933, nucleotidyltransferase-like core domain"/>
    <property type="match status" value="1"/>
</dbReference>
<reference evidence="1 2" key="1">
    <citation type="submission" date="2017-09" db="EMBL/GenBank/DDBJ databases">
        <title>Depth-based differentiation of microbial function through sediment-hosted aquifers and enrichment of novel symbionts in the deep terrestrial subsurface.</title>
        <authorList>
            <person name="Probst A.J."/>
            <person name="Ladd B."/>
            <person name="Jarett J.K."/>
            <person name="Geller-Mcgrath D.E."/>
            <person name="Sieber C.M."/>
            <person name="Emerson J.B."/>
            <person name="Anantharaman K."/>
            <person name="Thomas B.C."/>
            <person name="Malmstrom R."/>
            <person name="Stieglmeier M."/>
            <person name="Klingl A."/>
            <person name="Woyke T."/>
            <person name="Ryan C.M."/>
            <person name="Banfield J.F."/>
        </authorList>
    </citation>
    <scope>NUCLEOTIDE SEQUENCE [LARGE SCALE GENOMIC DNA]</scope>
    <source>
        <strain evidence="1">CG11_big_fil_rev_8_21_14_0_20_39_10</strain>
    </source>
</reference>
<evidence type="ECO:0000313" key="1">
    <source>
        <dbReference type="EMBL" id="PIR13189.1"/>
    </source>
</evidence>
<name>A0A2M6K8T5_9BACT</name>
<sequence length="218" mass="25664">MASILTPQQKQALELISQTKLAKQFYFSGGTALSHYYLHHRLSEDLDFFNEGEFDPQAITVTLKSLQPKLGFNSFDFQNSFNRNLFFLRFNNEYVLKFEFTYYPFHQVESPTIKGGLLVDSVLDIATNKLFTISQKPRGRDYYDLFAIINKYSYTLEQLRMLAKQKFDWQVDPLQLASRFNEVDHHLDDPILTETINRNQLITFFQQEALNFTKQIVE</sequence>
<protein>
    <recommendedName>
        <fullName evidence="3">Nucleotidyl transferase AbiEii/AbiGii toxin family protein</fullName>
    </recommendedName>
</protein>
<evidence type="ECO:0000313" key="2">
    <source>
        <dbReference type="Proteomes" id="UP000230869"/>
    </source>
</evidence>
<comment type="caution">
    <text evidence="1">The sequence shown here is derived from an EMBL/GenBank/DDBJ whole genome shotgun (WGS) entry which is preliminary data.</text>
</comment>
<dbReference type="AlphaFoldDB" id="A0A2M6K8T5"/>
<dbReference type="Proteomes" id="UP000230869">
    <property type="component" value="Unassembled WGS sequence"/>
</dbReference>
<organism evidence="1 2">
    <name type="scientific">Candidatus Falkowbacteria bacterium CG11_big_fil_rev_8_21_14_0_20_39_10</name>
    <dbReference type="NCBI Taxonomy" id="1974570"/>
    <lineage>
        <taxon>Bacteria</taxon>
        <taxon>Candidatus Falkowiibacteriota</taxon>
    </lineage>
</organism>
<dbReference type="Pfam" id="PF08843">
    <property type="entry name" value="AbiEii"/>
    <property type="match status" value="1"/>
</dbReference>
<evidence type="ECO:0008006" key="3">
    <source>
        <dbReference type="Google" id="ProtNLM"/>
    </source>
</evidence>
<proteinExistence type="predicted"/>